<dbReference type="PROSITE" id="PS50001">
    <property type="entry name" value="SH2"/>
    <property type="match status" value="1"/>
</dbReference>
<dbReference type="SUPFAM" id="SSF55550">
    <property type="entry name" value="SH2 domain"/>
    <property type="match status" value="1"/>
</dbReference>
<name>A0A915ETI8_9BILA</name>
<sequence>MMKDEMNEQERIGLETGQEAKQIQLLFNLKTTADQRRYNLPQTNEKNVSDMVCYHRKLLNNDPNTPCDPENLEIPPDLLNYKGRLSIKSQYDGRSDVMSKLLMLFQTLSGMERHMACLWTLVGWLWLRLLTLSISITEFLLCKLVALLCCGQCHRHPQNTTDDGLGLRREKLETDVKKEFRLFHQEKIAEKPELVLDKNVIFSDLLSKIFRLHEMEVAQETICYALQMCVRYIDCYQERTSTLCFIRRRVLGAQYRTCSRTAVRQMCLSVKALGTVRHFPLQANEAGLYTIDGQPQFPTMLGLINHYYTTRTPFTKNKVKLLSPVVRHDWELLHHQVQLRRKIESSLNSLKWSN</sequence>
<dbReference type="InterPro" id="IPR036860">
    <property type="entry name" value="SH2_dom_sf"/>
</dbReference>
<protein>
    <submittedName>
        <fullName evidence="4">SH2 domain-containing protein</fullName>
    </submittedName>
</protein>
<proteinExistence type="predicted"/>
<evidence type="ECO:0000313" key="3">
    <source>
        <dbReference type="Proteomes" id="UP000887574"/>
    </source>
</evidence>
<dbReference type="WBParaSite" id="jg9362.2">
    <property type="protein sequence ID" value="jg9362.2"/>
    <property type="gene ID" value="jg9362"/>
</dbReference>
<dbReference type="InterPro" id="IPR000980">
    <property type="entry name" value="SH2"/>
</dbReference>
<keyword evidence="1" id="KW-0727">SH2 domain</keyword>
<keyword evidence="3" id="KW-1185">Reference proteome</keyword>
<dbReference type="AlphaFoldDB" id="A0A915ETI8"/>
<dbReference type="Proteomes" id="UP000887574">
    <property type="component" value="Unplaced"/>
</dbReference>
<evidence type="ECO:0000259" key="2">
    <source>
        <dbReference type="PROSITE" id="PS50001"/>
    </source>
</evidence>
<evidence type="ECO:0000313" key="4">
    <source>
        <dbReference type="WBParaSite" id="jg9362.2"/>
    </source>
</evidence>
<reference evidence="4" key="1">
    <citation type="submission" date="2022-11" db="UniProtKB">
        <authorList>
            <consortium name="WormBaseParasite"/>
        </authorList>
    </citation>
    <scope>IDENTIFICATION</scope>
</reference>
<feature type="domain" description="SH2" evidence="2">
    <location>
        <begin position="245"/>
        <end position="325"/>
    </location>
</feature>
<evidence type="ECO:0000256" key="1">
    <source>
        <dbReference type="PROSITE-ProRule" id="PRU00191"/>
    </source>
</evidence>
<organism evidence="3 4">
    <name type="scientific">Ditylenchus dipsaci</name>
    <dbReference type="NCBI Taxonomy" id="166011"/>
    <lineage>
        <taxon>Eukaryota</taxon>
        <taxon>Metazoa</taxon>
        <taxon>Ecdysozoa</taxon>
        <taxon>Nematoda</taxon>
        <taxon>Chromadorea</taxon>
        <taxon>Rhabditida</taxon>
        <taxon>Tylenchina</taxon>
        <taxon>Tylenchomorpha</taxon>
        <taxon>Sphaerularioidea</taxon>
        <taxon>Anguinidae</taxon>
        <taxon>Anguininae</taxon>
        <taxon>Ditylenchus</taxon>
    </lineage>
</organism>
<accession>A0A915ETI8</accession>
<dbReference type="Gene3D" id="3.30.505.10">
    <property type="entry name" value="SH2 domain"/>
    <property type="match status" value="1"/>
</dbReference>